<sequence length="353" mass="36851">MTLPKTMSGIATLGHGGPEMLQWQTDLPVPTAGPTEVVIKVAAAAVNNTDINTRVGWYSKSVTGATDAVSDTNDDDGGWSGIPLQFPIIQGADCCGYIVAVGANVDAARIGERVIVRTMQSTGTHGAPFMTDTFGSEYNGGFAQYTKTFAAEAYAVNDTLLDAEWAAIPCAFSTAENMLQRASVSGESVLITGASGGVGAAAVQLARLRGADVWAMTQPTKADAVTALGADHIVARDAPLPTRQFDVVIDLVGGPAWPALLDSLKRGGRYVTAGAIAGPIVDLDLRTLYLNDLTLFGSTFQPTSVFGDLIGYVQAGKLRPHIAANYDLQDIHAAQAAFNAKTHVGKITLTVPQ</sequence>
<dbReference type="Pfam" id="PF08240">
    <property type="entry name" value="ADH_N"/>
    <property type="match status" value="1"/>
</dbReference>
<dbReference type="OrthoDB" id="9788224at2"/>
<dbReference type="SUPFAM" id="SSF50129">
    <property type="entry name" value="GroES-like"/>
    <property type="match status" value="1"/>
</dbReference>
<gene>
    <name evidence="4" type="ORF">OA238_c07680</name>
</gene>
<dbReference type="PROSITE" id="PS01162">
    <property type="entry name" value="QOR_ZETA_CRYSTAL"/>
    <property type="match status" value="1"/>
</dbReference>
<dbReference type="SMART" id="SM00829">
    <property type="entry name" value="PKS_ER"/>
    <property type="match status" value="1"/>
</dbReference>
<dbReference type="RefSeq" id="WP_015494213.1">
    <property type="nucleotide sequence ID" value="NC_020908.1"/>
</dbReference>
<dbReference type="SUPFAM" id="SSF51735">
    <property type="entry name" value="NAD(P)-binding Rossmann-fold domains"/>
    <property type="match status" value="1"/>
</dbReference>
<dbReference type="InterPro" id="IPR020843">
    <property type="entry name" value="ER"/>
</dbReference>
<organism evidence="4 5">
    <name type="scientific">Octadecabacter arcticus 238</name>
    <dbReference type="NCBI Taxonomy" id="391616"/>
    <lineage>
        <taxon>Bacteria</taxon>
        <taxon>Pseudomonadati</taxon>
        <taxon>Pseudomonadota</taxon>
        <taxon>Alphaproteobacteria</taxon>
        <taxon>Rhodobacterales</taxon>
        <taxon>Roseobacteraceae</taxon>
        <taxon>Octadecabacter</taxon>
    </lineage>
</organism>
<dbReference type="InterPro" id="IPR011032">
    <property type="entry name" value="GroES-like_sf"/>
</dbReference>
<dbReference type="GO" id="GO:0016651">
    <property type="term" value="F:oxidoreductase activity, acting on NAD(P)H"/>
    <property type="evidence" value="ECO:0007669"/>
    <property type="project" value="TreeGrafter"/>
</dbReference>
<dbReference type="PANTHER" id="PTHR48106">
    <property type="entry name" value="QUINONE OXIDOREDUCTASE PIG3-RELATED"/>
    <property type="match status" value="1"/>
</dbReference>
<accession>M9RMH9</accession>
<dbReference type="Gene3D" id="3.90.180.10">
    <property type="entry name" value="Medium-chain alcohol dehydrogenases, catalytic domain"/>
    <property type="match status" value="1"/>
</dbReference>
<keyword evidence="5" id="KW-1185">Reference proteome</keyword>
<dbReference type="PANTHER" id="PTHR48106:SF18">
    <property type="entry name" value="QUINONE OXIDOREDUCTASE PIG3"/>
    <property type="match status" value="1"/>
</dbReference>
<name>M9RMH9_9RHOB</name>
<reference evidence="4 5" key="1">
    <citation type="journal article" date="2013" name="PLoS ONE">
        <title>Poles Apart: Arctic and Antarctic Octadecabacter strains Share High Genome Plasticity and a New Type of Xanthorhodopsin.</title>
        <authorList>
            <person name="Vollmers J."/>
            <person name="Voget S."/>
            <person name="Dietrich S."/>
            <person name="Gollnow K."/>
            <person name="Smits M."/>
            <person name="Meyer K."/>
            <person name="Brinkhoff T."/>
            <person name="Simon M."/>
            <person name="Daniel R."/>
        </authorList>
    </citation>
    <scope>NUCLEOTIDE SEQUENCE [LARGE SCALE GENOMIC DNA]</scope>
    <source>
        <strain evidence="4 5">238</strain>
    </source>
</reference>
<evidence type="ECO:0000259" key="3">
    <source>
        <dbReference type="SMART" id="SM00829"/>
    </source>
</evidence>
<evidence type="ECO:0000256" key="2">
    <source>
        <dbReference type="ARBA" id="ARBA00023002"/>
    </source>
</evidence>
<dbReference type="InterPro" id="IPR013149">
    <property type="entry name" value="ADH-like_C"/>
</dbReference>
<dbReference type="STRING" id="391616.OA238_c07680"/>
<evidence type="ECO:0000313" key="5">
    <source>
        <dbReference type="Proteomes" id="UP000004688"/>
    </source>
</evidence>
<dbReference type="HOGENOM" id="CLU_026673_3_4_5"/>
<dbReference type="GO" id="GO:0070402">
    <property type="term" value="F:NADPH binding"/>
    <property type="evidence" value="ECO:0007669"/>
    <property type="project" value="TreeGrafter"/>
</dbReference>
<dbReference type="KEGG" id="oar:OA238_c07680"/>
<dbReference type="InterPro" id="IPR036291">
    <property type="entry name" value="NAD(P)-bd_dom_sf"/>
</dbReference>
<evidence type="ECO:0000256" key="1">
    <source>
        <dbReference type="ARBA" id="ARBA00022857"/>
    </source>
</evidence>
<dbReference type="Gene3D" id="3.40.50.720">
    <property type="entry name" value="NAD(P)-binding Rossmann-like Domain"/>
    <property type="match status" value="1"/>
</dbReference>
<dbReference type="GO" id="GO:0008270">
    <property type="term" value="F:zinc ion binding"/>
    <property type="evidence" value="ECO:0007669"/>
    <property type="project" value="InterPro"/>
</dbReference>
<feature type="domain" description="Enoyl reductase (ER)" evidence="3">
    <location>
        <begin position="16"/>
        <end position="349"/>
    </location>
</feature>
<dbReference type="eggNOG" id="COG0604">
    <property type="taxonomic scope" value="Bacteria"/>
</dbReference>
<dbReference type="InterPro" id="IPR013154">
    <property type="entry name" value="ADH-like_N"/>
</dbReference>
<keyword evidence="1" id="KW-0521">NADP</keyword>
<dbReference type="EMBL" id="CP003742">
    <property type="protein sequence ID" value="AGI70985.1"/>
    <property type="molecule type" value="Genomic_DNA"/>
</dbReference>
<dbReference type="InterPro" id="IPR002364">
    <property type="entry name" value="Quin_OxRdtase/zeta-crystal_CS"/>
</dbReference>
<dbReference type="AlphaFoldDB" id="M9RMH9"/>
<evidence type="ECO:0000313" key="4">
    <source>
        <dbReference type="EMBL" id="AGI70985.1"/>
    </source>
</evidence>
<dbReference type="Proteomes" id="UP000004688">
    <property type="component" value="Chromosome"/>
</dbReference>
<keyword evidence="2" id="KW-0560">Oxidoreductase</keyword>
<proteinExistence type="predicted"/>
<dbReference type="Pfam" id="PF00107">
    <property type="entry name" value="ADH_zinc_N"/>
    <property type="match status" value="1"/>
</dbReference>
<protein>
    <submittedName>
        <fullName evidence="4">Zn-dependent oxidoreductase</fullName>
    </submittedName>
</protein>